<dbReference type="Proteomes" id="UP000886339">
    <property type="component" value="Unassembled WGS sequence"/>
</dbReference>
<dbReference type="EMBL" id="DRLF01000166">
    <property type="protein sequence ID" value="HEC06097.1"/>
    <property type="molecule type" value="Genomic_DNA"/>
</dbReference>
<sequence>MKAIYEPSQHQLEREKRGLVNIYDGFTDTQVNRVMDDKFGRIDHMMFTRVKSTGDDGQVLKDPESGEEVVEDDGCDD</sequence>
<protein>
    <submittedName>
        <fullName evidence="2">Uncharacterized protein</fullName>
    </submittedName>
</protein>
<evidence type="ECO:0000256" key="1">
    <source>
        <dbReference type="SAM" id="MobiDB-lite"/>
    </source>
</evidence>
<accession>A0A831RU62</accession>
<gene>
    <name evidence="2" type="ORF">ENJ12_04565</name>
</gene>
<name>A0A831RU62_9GAMM</name>
<dbReference type="AlphaFoldDB" id="A0A831RU62"/>
<reference evidence="2" key="1">
    <citation type="journal article" date="2020" name="mSystems">
        <title>Genome- and Community-Level Interaction Insights into Carbon Utilization and Element Cycling Functions of Hydrothermarchaeota in Hydrothermal Sediment.</title>
        <authorList>
            <person name="Zhou Z."/>
            <person name="Liu Y."/>
            <person name="Xu W."/>
            <person name="Pan J."/>
            <person name="Luo Z.H."/>
            <person name="Li M."/>
        </authorList>
    </citation>
    <scope>NUCLEOTIDE SEQUENCE [LARGE SCALE GENOMIC DNA]</scope>
    <source>
        <strain evidence="2">HyVt-458</strain>
    </source>
</reference>
<feature type="compositionally biased region" description="Basic and acidic residues" evidence="1">
    <location>
        <begin position="54"/>
        <end position="64"/>
    </location>
</feature>
<organism evidence="2">
    <name type="scientific">Thiolapillus brandeum</name>
    <dbReference type="NCBI Taxonomy" id="1076588"/>
    <lineage>
        <taxon>Bacteria</taxon>
        <taxon>Pseudomonadati</taxon>
        <taxon>Pseudomonadota</taxon>
        <taxon>Gammaproteobacteria</taxon>
        <taxon>Chromatiales</taxon>
        <taxon>Sedimenticolaceae</taxon>
        <taxon>Thiolapillus</taxon>
    </lineage>
</organism>
<comment type="caution">
    <text evidence="2">The sequence shown here is derived from an EMBL/GenBank/DDBJ whole genome shotgun (WGS) entry which is preliminary data.</text>
</comment>
<proteinExistence type="predicted"/>
<feature type="region of interest" description="Disordered" evidence="1">
    <location>
        <begin position="54"/>
        <end position="77"/>
    </location>
</feature>
<evidence type="ECO:0000313" key="2">
    <source>
        <dbReference type="EMBL" id="HEC06097.1"/>
    </source>
</evidence>
<feature type="compositionally biased region" description="Acidic residues" evidence="1">
    <location>
        <begin position="65"/>
        <end position="77"/>
    </location>
</feature>